<dbReference type="PANTHER" id="PTHR16128:SF5">
    <property type="entry name" value="FAD_NAD(P)-BINDING OXIDOREDUCTASE FAMILY PROTEIN"/>
    <property type="match status" value="1"/>
</dbReference>
<dbReference type="Gene3D" id="3.90.660.10">
    <property type="match status" value="1"/>
</dbReference>
<proteinExistence type="predicted"/>
<reference evidence="2 3" key="1">
    <citation type="journal article" date="2014" name="ISME J.">
        <title>Adaptation of an abundant Roseobacter RCA organism to pelagic systems revealed by genomic and transcriptomic analyses.</title>
        <authorList>
            <person name="Voget S."/>
            <person name="Wemheuer B."/>
            <person name="Brinkhoff T."/>
            <person name="Vollmers J."/>
            <person name="Dietrich S."/>
            <person name="Giebel H.A."/>
            <person name="Beardsley C."/>
            <person name="Sardemann C."/>
            <person name="Bakenhus I."/>
            <person name="Billerbeck S."/>
            <person name="Daniel R."/>
            <person name="Simon M."/>
        </authorList>
    </citation>
    <scope>NUCLEOTIDE SEQUENCE [LARGE SCALE GENOMIC DNA]</scope>
    <source>
        <strain evidence="2 3">RCA23</strain>
    </source>
</reference>
<gene>
    <name evidence="2" type="ORF">RCA23_c26670</name>
</gene>
<organism evidence="2 3">
    <name type="scientific">Planktomarina temperata RCA23</name>
    <dbReference type="NCBI Taxonomy" id="666509"/>
    <lineage>
        <taxon>Bacteria</taxon>
        <taxon>Pseudomonadati</taxon>
        <taxon>Pseudomonadota</taxon>
        <taxon>Alphaproteobacteria</taxon>
        <taxon>Rhodobacterales</taxon>
        <taxon>Paracoccaceae</taxon>
        <taxon>Planktomarina</taxon>
    </lineage>
</organism>
<dbReference type="AlphaFoldDB" id="A0AAN0RL15"/>
<dbReference type="GO" id="GO:0016491">
    <property type="term" value="F:oxidoreductase activity"/>
    <property type="evidence" value="ECO:0007669"/>
    <property type="project" value="InterPro"/>
</dbReference>
<dbReference type="SUPFAM" id="SSF51905">
    <property type="entry name" value="FAD/NAD(P)-binding domain"/>
    <property type="match status" value="1"/>
</dbReference>
<dbReference type="InterPro" id="IPR002937">
    <property type="entry name" value="Amino_oxidase"/>
</dbReference>
<evidence type="ECO:0000259" key="1">
    <source>
        <dbReference type="Pfam" id="PF01593"/>
    </source>
</evidence>
<dbReference type="Proteomes" id="UP000028680">
    <property type="component" value="Chromosome"/>
</dbReference>
<protein>
    <recommendedName>
        <fullName evidence="1">Amine oxidase domain-containing protein</fullName>
    </recommendedName>
</protein>
<evidence type="ECO:0000313" key="3">
    <source>
        <dbReference type="Proteomes" id="UP000028680"/>
    </source>
</evidence>
<evidence type="ECO:0000313" key="2">
    <source>
        <dbReference type="EMBL" id="AII88183.1"/>
    </source>
</evidence>
<accession>A0AAN0RL15</accession>
<keyword evidence="3" id="KW-1185">Reference proteome</keyword>
<dbReference type="Gene3D" id="3.50.50.60">
    <property type="entry name" value="FAD/NAD(P)-binding domain"/>
    <property type="match status" value="1"/>
</dbReference>
<dbReference type="InterPro" id="IPR036188">
    <property type="entry name" value="FAD/NAD-bd_sf"/>
</dbReference>
<dbReference type="EMBL" id="CP003984">
    <property type="protein sequence ID" value="AII88183.1"/>
    <property type="molecule type" value="Genomic_DNA"/>
</dbReference>
<dbReference type="RefSeq" id="WP_044050771.1">
    <property type="nucleotide sequence ID" value="NZ_CP003984.1"/>
</dbReference>
<feature type="domain" description="Amine oxidase" evidence="1">
    <location>
        <begin position="112"/>
        <end position="324"/>
    </location>
</feature>
<dbReference type="KEGG" id="ptp:RCA23_c26670"/>
<dbReference type="PANTHER" id="PTHR16128">
    <property type="entry name" value="FAD/NAD(P)-BINDING OXIDOREDUCTASE FAMILY PROTEIN"/>
    <property type="match status" value="1"/>
</dbReference>
<name>A0AAN0RL15_9RHOB</name>
<dbReference type="Pfam" id="PF13450">
    <property type="entry name" value="NAD_binding_8"/>
    <property type="match status" value="1"/>
</dbReference>
<sequence>MLNIAIIGAGLSGLTAANILHDHAKVTVFDKAKGPSGRLATRRADPYSFDHGCQFFSAKSNAFKEFLAPMLRQDVIKCWDATFVEIENRQIAKSRQWDAQNPHYVGSPSMNAVGKFLSQDLRLALGTPVTAVRKTSTGWLLKGDTGHDLGQFDWVVSAIPAQQAAALWPEDTSFYTKVKTAQMEGCFTLMLGFEAGFALDYQAALVRGEDISWISVNSSKPDRNAATSLLVHSSNDWATQHDSMDRNEALRYLLEQVSLVIGQDVSHADHKAIHQWRYANCQKRTGETHFIDHASQSGACGDWLIRGRVEAAFTSGFSIAQDILSRL</sequence>
<dbReference type="Pfam" id="PF01593">
    <property type="entry name" value="Amino_oxidase"/>
    <property type="match status" value="1"/>
</dbReference>